<reference evidence="1 2" key="1">
    <citation type="submission" date="2018-03" db="EMBL/GenBank/DDBJ databases">
        <title>Whole genome sequencing of Histamine producing bacteria.</title>
        <authorList>
            <person name="Butler K."/>
        </authorList>
    </citation>
    <scope>NUCLEOTIDE SEQUENCE [LARGE SCALE GENOMIC DNA]</scope>
    <source>
        <strain evidence="1 2">ATCC 51761</strain>
    </source>
</reference>
<name>A0ABX5GXF7_9GAMM</name>
<sequence length="84" mass="9392">MINNSIKEIANTVILHCQHTEAAQRENETPINTARFCTGRLLERTTNQLNTLADIAYDMGDGDLARYIQIQAERSEAGFTPTPI</sequence>
<evidence type="ECO:0000313" key="2">
    <source>
        <dbReference type="Proteomes" id="UP000241190"/>
    </source>
</evidence>
<evidence type="ECO:0000313" key="1">
    <source>
        <dbReference type="EMBL" id="PSW99558.1"/>
    </source>
</evidence>
<proteinExistence type="predicted"/>
<protein>
    <submittedName>
        <fullName evidence="1">Uncharacterized protein</fullName>
    </submittedName>
</protein>
<gene>
    <name evidence="1" type="ORF">C9J52_01880</name>
</gene>
<dbReference type="EMBL" id="PYOP01000002">
    <property type="protein sequence ID" value="PSW99558.1"/>
    <property type="molecule type" value="Genomic_DNA"/>
</dbReference>
<dbReference type="Proteomes" id="UP000241190">
    <property type="component" value="Unassembled WGS sequence"/>
</dbReference>
<organism evidence="1 2">
    <name type="scientific">Photobacterium iliopiscarium</name>
    <dbReference type="NCBI Taxonomy" id="56192"/>
    <lineage>
        <taxon>Bacteria</taxon>
        <taxon>Pseudomonadati</taxon>
        <taxon>Pseudomonadota</taxon>
        <taxon>Gammaproteobacteria</taxon>
        <taxon>Vibrionales</taxon>
        <taxon>Vibrionaceae</taxon>
        <taxon>Photobacterium</taxon>
    </lineage>
</organism>
<keyword evidence="2" id="KW-1185">Reference proteome</keyword>
<dbReference type="RefSeq" id="WP_045035524.1">
    <property type="nucleotide sequence ID" value="NZ_JZSR01000002.1"/>
</dbReference>
<comment type="caution">
    <text evidence="1">The sequence shown here is derived from an EMBL/GenBank/DDBJ whole genome shotgun (WGS) entry which is preliminary data.</text>
</comment>
<accession>A0ABX5GXF7</accession>